<dbReference type="Proteomes" id="UP000323930">
    <property type="component" value="Unassembled WGS sequence"/>
</dbReference>
<accession>A0A5D0IML2</accession>
<evidence type="ECO:0000256" key="1">
    <source>
        <dbReference type="SAM" id="Phobius"/>
    </source>
</evidence>
<feature type="transmembrane region" description="Helical" evidence="1">
    <location>
        <begin position="43"/>
        <end position="62"/>
    </location>
</feature>
<evidence type="ECO:0000313" key="2">
    <source>
        <dbReference type="EMBL" id="TYA84428.1"/>
    </source>
</evidence>
<proteinExistence type="predicted"/>
<keyword evidence="1" id="KW-0812">Transmembrane</keyword>
<dbReference type="AlphaFoldDB" id="A0A5D0IML2"/>
<organism evidence="2 3">
    <name type="scientific">Seonamhaeicola marinus</name>
    <dbReference type="NCBI Taxonomy" id="1912246"/>
    <lineage>
        <taxon>Bacteria</taxon>
        <taxon>Pseudomonadati</taxon>
        <taxon>Bacteroidota</taxon>
        <taxon>Flavobacteriia</taxon>
        <taxon>Flavobacteriales</taxon>
        <taxon>Flavobacteriaceae</taxon>
    </lineage>
</organism>
<evidence type="ECO:0000313" key="3">
    <source>
        <dbReference type="Proteomes" id="UP000323930"/>
    </source>
</evidence>
<feature type="transmembrane region" description="Helical" evidence="1">
    <location>
        <begin position="17"/>
        <end position="37"/>
    </location>
</feature>
<gene>
    <name evidence="2" type="ORF">FUA24_07225</name>
</gene>
<protein>
    <submittedName>
        <fullName evidence="2">Uncharacterized protein</fullName>
    </submittedName>
</protein>
<dbReference type="EMBL" id="VSDQ01000409">
    <property type="protein sequence ID" value="TYA84428.1"/>
    <property type="molecule type" value="Genomic_DNA"/>
</dbReference>
<keyword evidence="3" id="KW-1185">Reference proteome</keyword>
<dbReference type="RefSeq" id="WP_148541023.1">
    <property type="nucleotide sequence ID" value="NZ_VSDQ01000409.1"/>
</dbReference>
<name>A0A5D0IML2_9FLAO</name>
<keyword evidence="1" id="KW-1133">Transmembrane helix</keyword>
<keyword evidence="1" id="KW-0472">Membrane</keyword>
<comment type="caution">
    <text evidence="2">The sequence shown here is derived from an EMBL/GenBank/DDBJ whole genome shotgun (WGS) entry which is preliminary data.</text>
</comment>
<sequence>MEFNTENSLKKVERNKYIAIAVLVFGLFKIFTFNWPYQFTTSSYFGLVQVILLPIIGTVLLVNSLKKIKLISGDFIKFKNNTFHIKSRGLEKEICDLNEVDSININLDNIVINCSNNSCIKIYLEDYNEIKVRKEIKKNFEILKTEMTN</sequence>
<reference evidence="2 3" key="1">
    <citation type="submission" date="2019-08" db="EMBL/GenBank/DDBJ databases">
        <title>Seonamhaeicola sediminis sp. nov., isolated from marine sediment.</title>
        <authorList>
            <person name="Cao W.R."/>
        </authorList>
    </citation>
    <scope>NUCLEOTIDE SEQUENCE [LARGE SCALE GENOMIC DNA]</scope>
    <source>
        <strain evidence="2 3">B011</strain>
    </source>
</reference>